<dbReference type="SUPFAM" id="SSF53790">
    <property type="entry name" value="Tetrapyrrole methylase"/>
    <property type="match status" value="1"/>
</dbReference>
<dbReference type="InterPro" id="IPR000878">
    <property type="entry name" value="4pyrrol_Mease"/>
</dbReference>
<evidence type="ECO:0000256" key="5">
    <source>
        <dbReference type="ARBA" id="ARBA00022691"/>
    </source>
</evidence>
<evidence type="ECO:0000313" key="9">
    <source>
        <dbReference type="EMBL" id="MXV52179.1"/>
    </source>
</evidence>
<dbReference type="CDD" id="cd11642">
    <property type="entry name" value="SUMT"/>
    <property type="match status" value="1"/>
</dbReference>
<comment type="caution">
    <text evidence="9">The sequence shown here is derived from an EMBL/GenBank/DDBJ whole genome shotgun (WGS) entry which is preliminary data.</text>
</comment>
<keyword evidence="5" id="KW-0949">S-adenosyl-L-methionine</keyword>
<evidence type="ECO:0000256" key="1">
    <source>
        <dbReference type="ARBA" id="ARBA00005879"/>
    </source>
</evidence>
<evidence type="ECO:0000256" key="7">
    <source>
        <dbReference type="ARBA" id="ARBA00025705"/>
    </source>
</evidence>
<evidence type="ECO:0000256" key="4">
    <source>
        <dbReference type="ARBA" id="ARBA00022679"/>
    </source>
</evidence>
<reference evidence="9 10" key="1">
    <citation type="submission" date="2019-11" db="EMBL/GenBank/DDBJ databases">
        <title>Pedobacter sp. HMF7647 Genome sequencing and assembly.</title>
        <authorList>
            <person name="Kang H."/>
            <person name="Kim H."/>
            <person name="Joh K."/>
        </authorList>
    </citation>
    <scope>NUCLEOTIDE SEQUENCE [LARGE SCALE GENOMIC DNA]</scope>
    <source>
        <strain evidence="9 10">HMF7647</strain>
    </source>
</reference>
<dbReference type="InterPro" id="IPR035996">
    <property type="entry name" value="4pyrrol_Methylase_sf"/>
</dbReference>
<evidence type="ECO:0000256" key="6">
    <source>
        <dbReference type="ARBA" id="ARBA00023244"/>
    </source>
</evidence>
<dbReference type="InterPro" id="IPR050161">
    <property type="entry name" value="Siro_Cobalamin_biosynth"/>
</dbReference>
<dbReference type="InterPro" id="IPR014777">
    <property type="entry name" value="4pyrrole_Mease_sub1"/>
</dbReference>
<evidence type="ECO:0000259" key="8">
    <source>
        <dbReference type="Pfam" id="PF00590"/>
    </source>
</evidence>
<feature type="domain" description="Tetrapyrrole methylase" evidence="8">
    <location>
        <begin position="14"/>
        <end position="223"/>
    </location>
</feature>
<organism evidence="9 10">
    <name type="scientific">Hufsiella arboris</name>
    <dbReference type="NCBI Taxonomy" id="2695275"/>
    <lineage>
        <taxon>Bacteria</taxon>
        <taxon>Pseudomonadati</taxon>
        <taxon>Bacteroidota</taxon>
        <taxon>Sphingobacteriia</taxon>
        <taxon>Sphingobacteriales</taxon>
        <taxon>Sphingobacteriaceae</taxon>
        <taxon>Hufsiella</taxon>
    </lineage>
</organism>
<comment type="pathway">
    <text evidence="7">Porphyrin-containing compound metabolism; siroheme biosynthesis; precorrin-2 from uroporphyrinogen III: step 1/1.</text>
</comment>
<protein>
    <recommendedName>
        <fullName evidence="2">uroporphyrinogen-III C-methyltransferase</fullName>
        <ecNumber evidence="2">2.1.1.107</ecNumber>
    </recommendedName>
</protein>
<proteinExistence type="inferred from homology"/>
<dbReference type="NCBIfam" id="TIGR01469">
    <property type="entry name" value="cobA_cysG_Cterm"/>
    <property type="match status" value="1"/>
</dbReference>
<comment type="similarity">
    <text evidence="1">Belongs to the precorrin methyltransferase family.</text>
</comment>
<dbReference type="Gene3D" id="3.40.1010.10">
    <property type="entry name" value="Cobalt-precorrin-4 Transmethylase, Domain 1"/>
    <property type="match status" value="1"/>
</dbReference>
<dbReference type="GO" id="GO:0019354">
    <property type="term" value="P:siroheme biosynthetic process"/>
    <property type="evidence" value="ECO:0007669"/>
    <property type="project" value="InterPro"/>
</dbReference>
<dbReference type="Proteomes" id="UP000466586">
    <property type="component" value="Unassembled WGS sequence"/>
</dbReference>
<dbReference type="NCBIfam" id="NF004790">
    <property type="entry name" value="PRK06136.1"/>
    <property type="match status" value="1"/>
</dbReference>
<dbReference type="EC" id="2.1.1.107" evidence="2"/>
<evidence type="ECO:0000313" key="10">
    <source>
        <dbReference type="Proteomes" id="UP000466586"/>
    </source>
</evidence>
<keyword evidence="6" id="KW-0627">Porphyrin biosynthesis</keyword>
<dbReference type="PANTHER" id="PTHR45790:SF3">
    <property type="entry name" value="S-ADENOSYL-L-METHIONINE-DEPENDENT UROPORPHYRINOGEN III METHYLTRANSFERASE, CHLOROPLASTIC"/>
    <property type="match status" value="1"/>
</dbReference>
<dbReference type="GO" id="GO:0004851">
    <property type="term" value="F:uroporphyrin-III C-methyltransferase activity"/>
    <property type="evidence" value="ECO:0007669"/>
    <property type="project" value="UniProtKB-EC"/>
</dbReference>
<dbReference type="RefSeq" id="WP_160845351.1">
    <property type="nucleotide sequence ID" value="NZ_WVHT01000006.1"/>
</dbReference>
<dbReference type="AlphaFoldDB" id="A0A7K1YDM4"/>
<dbReference type="PANTHER" id="PTHR45790">
    <property type="entry name" value="SIROHEME SYNTHASE-RELATED"/>
    <property type="match status" value="1"/>
</dbReference>
<keyword evidence="10" id="KW-1185">Reference proteome</keyword>
<gene>
    <name evidence="9" type="primary">cobA</name>
    <name evidence="9" type="ORF">GS399_14470</name>
</gene>
<evidence type="ECO:0000256" key="3">
    <source>
        <dbReference type="ARBA" id="ARBA00022603"/>
    </source>
</evidence>
<name>A0A7K1YDM4_9SPHI</name>
<dbReference type="Pfam" id="PF00590">
    <property type="entry name" value="TP_methylase"/>
    <property type="match status" value="1"/>
</dbReference>
<dbReference type="EMBL" id="WVHT01000006">
    <property type="protein sequence ID" value="MXV52179.1"/>
    <property type="molecule type" value="Genomic_DNA"/>
</dbReference>
<keyword evidence="4 9" id="KW-0808">Transferase</keyword>
<accession>A0A7K1YDM4</accession>
<keyword evidence="3 9" id="KW-0489">Methyltransferase</keyword>
<dbReference type="InterPro" id="IPR014776">
    <property type="entry name" value="4pyrrole_Mease_sub2"/>
</dbReference>
<dbReference type="Gene3D" id="3.30.950.10">
    <property type="entry name" value="Methyltransferase, Cobalt-precorrin-4 Transmethylase, Domain 2"/>
    <property type="match status" value="1"/>
</dbReference>
<dbReference type="FunFam" id="3.40.1010.10:FF:000001">
    <property type="entry name" value="Siroheme synthase"/>
    <property type="match status" value="1"/>
</dbReference>
<sequence>MILSAQSTTVKEPKITLVGAGPGDPELISLKGINAIKSADVILYDANIDKSLLDYAPEHATKIFVGSPVDDDTYSQETVNKLIIDYALNFGHVVRLKTGDLFVFGRGYEELDNAASYSIQTEIIPGISSAVSVPGLQGVPVTHRGMSDSLWIISATDSKGNLSPDLYTAAKTDATVVIMLGIEKVAEIVGIYQKEGRSRMPVAVIQHGSTKDEKVVVGNIKTIAEAVEEKNIGSPALIVIGAVVGLHPLFQPIREFYEAQEIAL</sequence>
<evidence type="ECO:0000256" key="2">
    <source>
        <dbReference type="ARBA" id="ARBA00012162"/>
    </source>
</evidence>
<dbReference type="GO" id="GO:0032259">
    <property type="term" value="P:methylation"/>
    <property type="evidence" value="ECO:0007669"/>
    <property type="project" value="UniProtKB-KW"/>
</dbReference>
<dbReference type="InterPro" id="IPR006366">
    <property type="entry name" value="CobA/CysG_C"/>
</dbReference>